<sequence>MDGKTSKRKIKQVGRKKIKLLLVEAGRLDNDPFHKLISNPYPPMELISHHQIVEDYPQALLSHPAPSLASRIESVLVVDPSQDSQHLEVALLLLFLRHYSPTPGGGAYMDQRRKQAPGSQFSPPAG</sequence>
<dbReference type="Proteomes" id="UP001417504">
    <property type="component" value="Unassembled WGS sequence"/>
</dbReference>
<evidence type="ECO:0000256" key="1">
    <source>
        <dbReference type="SAM" id="MobiDB-lite"/>
    </source>
</evidence>
<keyword evidence="3" id="KW-1185">Reference proteome</keyword>
<gene>
    <name evidence="2" type="ORF">Sjap_003943</name>
</gene>
<evidence type="ECO:0000313" key="3">
    <source>
        <dbReference type="Proteomes" id="UP001417504"/>
    </source>
</evidence>
<reference evidence="2 3" key="1">
    <citation type="submission" date="2024-01" db="EMBL/GenBank/DDBJ databases">
        <title>Genome assemblies of Stephania.</title>
        <authorList>
            <person name="Yang L."/>
        </authorList>
    </citation>
    <scope>NUCLEOTIDE SEQUENCE [LARGE SCALE GENOMIC DNA]</scope>
    <source>
        <strain evidence="2">QJT</strain>
        <tissue evidence="2">Leaf</tissue>
    </source>
</reference>
<dbReference type="EMBL" id="JBBNAE010000001">
    <property type="protein sequence ID" value="KAK9156463.1"/>
    <property type="molecule type" value="Genomic_DNA"/>
</dbReference>
<organism evidence="2 3">
    <name type="scientific">Stephania japonica</name>
    <dbReference type="NCBI Taxonomy" id="461633"/>
    <lineage>
        <taxon>Eukaryota</taxon>
        <taxon>Viridiplantae</taxon>
        <taxon>Streptophyta</taxon>
        <taxon>Embryophyta</taxon>
        <taxon>Tracheophyta</taxon>
        <taxon>Spermatophyta</taxon>
        <taxon>Magnoliopsida</taxon>
        <taxon>Ranunculales</taxon>
        <taxon>Menispermaceae</taxon>
        <taxon>Menispermoideae</taxon>
        <taxon>Cissampelideae</taxon>
        <taxon>Stephania</taxon>
    </lineage>
</organism>
<name>A0AAP0KPS3_9MAGN</name>
<accession>A0AAP0KPS3</accession>
<dbReference type="AlphaFoldDB" id="A0AAP0KPS3"/>
<protein>
    <submittedName>
        <fullName evidence="2">Uncharacterized protein</fullName>
    </submittedName>
</protein>
<evidence type="ECO:0000313" key="2">
    <source>
        <dbReference type="EMBL" id="KAK9156463.1"/>
    </source>
</evidence>
<feature type="compositionally biased region" description="Polar residues" evidence="1">
    <location>
        <begin position="117"/>
        <end position="126"/>
    </location>
</feature>
<comment type="caution">
    <text evidence="2">The sequence shown here is derived from an EMBL/GenBank/DDBJ whole genome shotgun (WGS) entry which is preliminary data.</text>
</comment>
<proteinExistence type="predicted"/>
<feature type="region of interest" description="Disordered" evidence="1">
    <location>
        <begin position="105"/>
        <end position="126"/>
    </location>
</feature>